<comment type="caution">
    <text evidence="1">The sequence shown here is derived from an EMBL/GenBank/DDBJ whole genome shotgun (WGS) entry which is preliminary data.</text>
</comment>
<keyword evidence="2" id="KW-1185">Reference proteome</keyword>
<evidence type="ECO:0000313" key="2">
    <source>
        <dbReference type="Proteomes" id="UP000603453"/>
    </source>
</evidence>
<dbReference type="AlphaFoldDB" id="A0A8H7R170"/>
<dbReference type="Proteomes" id="UP000603453">
    <property type="component" value="Unassembled WGS sequence"/>
</dbReference>
<proteinExistence type="predicted"/>
<sequence>MLLDAEYEKLAQLRLDQCESLKKQWDVYRNEQRLFRKKDIEKRQVEFDEELSILDRKRRMKWKNNSNMQELSKDEMRTQLSEKLKEYVEQDTDEPIITLPTDLLEYFWVLDIEIPIMKSELLDTISLLDSH</sequence>
<organism evidence="1 2">
    <name type="scientific">Mucor saturninus</name>
    <dbReference type="NCBI Taxonomy" id="64648"/>
    <lineage>
        <taxon>Eukaryota</taxon>
        <taxon>Fungi</taxon>
        <taxon>Fungi incertae sedis</taxon>
        <taxon>Mucoromycota</taxon>
        <taxon>Mucoromycotina</taxon>
        <taxon>Mucoromycetes</taxon>
        <taxon>Mucorales</taxon>
        <taxon>Mucorineae</taxon>
        <taxon>Mucoraceae</taxon>
        <taxon>Mucor</taxon>
    </lineage>
</organism>
<gene>
    <name evidence="1" type="ORF">INT47_000496</name>
</gene>
<dbReference type="OrthoDB" id="2290843at2759"/>
<protein>
    <submittedName>
        <fullName evidence="1">Uncharacterized protein</fullName>
    </submittedName>
</protein>
<evidence type="ECO:0000313" key="1">
    <source>
        <dbReference type="EMBL" id="KAG2201957.1"/>
    </source>
</evidence>
<reference evidence="1" key="1">
    <citation type="submission" date="2020-12" db="EMBL/GenBank/DDBJ databases">
        <title>Metabolic potential, ecology and presence of endohyphal bacteria is reflected in genomic diversity of Mucoromycotina.</title>
        <authorList>
            <person name="Muszewska A."/>
            <person name="Okrasinska A."/>
            <person name="Steczkiewicz K."/>
            <person name="Drgas O."/>
            <person name="Orlowska M."/>
            <person name="Perlinska-Lenart U."/>
            <person name="Aleksandrzak-Piekarczyk T."/>
            <person name="Szatraj K."/>
            <person name="Zielenkiewicz U."/>
            <person name="Pilsyk S."/>
            <person name="Malc E."/>
            <person name="Mieczkowski P."/>
            <person name="Kruszewska J.S."/>
            <person name="Biernat P."/>
            <person name="Pawlowska J."/>
        </authorList>
    </citation>
    <scope>NUCLEOTIDE SEQUENCE</scope>
    <source>
        <strain evidence="1">WA0000017839</strain>
    </source>
</reference>
<name>A0A8H7R170_9FUNG</name>
<accession>A0A8H7R170</accession>
<dbReference type="EMBL" id="JAEPRD010000066">
    <property type="protein sequence ID" value="KAG2201957.1"/>
    <property type="molecule type" value="Genomic_DNA"/>
</dbReference>